<organism evidence="3">
    <name type="scientific">Siphoviridae sp. ctgFB34</name>
    <dbReference type="NCBI Taxonomy" id="2823591"/>
    <lineage>
        <taxon>Viruses</taxon>
        <taxon>Duplodnaviria</taxon>
        <taxon>Heunggongvirae</taxon>
        <taxon>Uroviricota</taxon>
        <taxon>Caudoviricetes</taxon>
    </lineage>
</organism>
<proteinExistence type="predicted"/>
<keyword evidence="1" id="KW-0175">Coiled coil</keyword>
<reference evidence="3" key="1">
    <citation type="journal article" date="2021" name="Proc. Natl. Acad. Sci. U.S.A.">
        <title>A Catalog of Tens of Thousands of Viruses from Human Metagenomes Reveals Hidden Associations with Chronic Diseases.</title>
        <authorList>
            <person name="Tisza M.J."/>
            <person name="Buck C.B."/>
        </authorList>
    </citation>
    <scope>NUCLEOTIDE SEQUENCE</scope>
    <source>
        <strain evidence="3">CtgFB34</strain>
    </source>
</reference>
<accession>A0A8S5L7Q9</accession>
<protein>
    <submittedName>
        <fullName evidence="3">Uncharacterized protein</fullName>
    </submittedName>
</protein>
<dbReference type="InterPro" id="IPR012106">
    <property type="entry name" value="Phage_Mu_Gp1"/>
</dbReference>
<evidence type="ECO:0000256" key="2">
    <source>
        <dbReference type="SAM" id="MobiDB-lite"/>
    </source>
</evidence>
<feature type="region of interest" description="Disordered" evidence="2">
    <location>
        <begin position="243"/>
        <end position="264"/>
    </location>
</feature>
<feature type="coiled-coil region" evidence="1">
    <location>
        <begin position="176"/>
        <end position="203"/>
    </location>
</feature>
<name>A0A8S5L7Q9_9CAUD</name>
<evidence type="ECO:0000256" key="1">
    <source>
        <dbReference type="SAM" id="Coils"/>
    </source>
</evidence>
<evidence type="ECO:0000313" key="3">
    <source>
        <dbReference type="EMBL" id="DAD65937.1"/>
    </source>
</evidence>
<sequence length="279" mass="30938">MRFQANLISLKSENADNDLVELLLAITGEWKGHYSGAFRIDSADLEKMKLNFDARKIDLVIDYEHQTLMGCEAPAAGWIKEMHIKDGKLYGMASWTAKAKEYIKNGEYRYLSPVFNFGAIDKKTGAWIGCEIESVALTNTPFLDELEEIRANKNFTAKEKNMPENEKNGADVAALKAQYDAQITALKAELETSRSEVAALGEQLAESAVEGAIVANKLPEGQKQWALSYAKTDLNGFKEFLKGVTPPDKKPDLPNNDLFANKNQPQNDIDVVKFALGGK</sequence>
<dbReference type="Pfam" id="PF10123">
    <property type="entry name" value="Mu-like_Pro"/>
    <property type="match status" value="1"/>
</dbReference>
<dbReference type="EMBL" id="BK014651">
    <property type="protein sequence ID" value="DAD65937.1"/>
    <property type="molecule type" value="Genomic_DNA"/>
</dbReference>